<dbReference type="InterPro" id="IPR014001">
    <property type="entry name" value="Helicase_ATP-bd"/>
</dbReference>
<dbReference type="InterPro" id="IPR027417">
    <property type="entry name" value="P-loop_NTPase"/>
</dbReference>
<evidence type="ECO:0000313" key="11">
    <source>
        <dbReference type="Proteomes" id="UP000635278"/>
    </source>
</evidence>
<organism evidence="10 11">
    <name type="scientific">Acetobacter musti</name>
    <dbReference type="NCBI Taxonomy" id="864732"/>
    <lineage>
        <taxon>Bacteria</taxon>
        <taxon>Pseudomonadati</taxon>
        <taxon>Pseudomonadota</taxon>
        <taxon>Alphaproteobacteria</taxon>
        <taxon>Acetobacterales</taxon>
        <taxon>Acetobacteraceae</taxon>
        <taxon>Acetobacter</taxon>
    </lineage>
</organism>
<dbReference type="Gene3D" id="2.40.50.140">
    <property type="entry name" value="Nucleic acid-binding proteins"/>
    <property type="match status" value="1"/>
</dbReference>
<dbReference type="PANTHER" id="PTHR47964">
    <property type="entry name" value="ATP-DEPENDENT DNA HELICASE HOMOLOG RECG, CHLOROPLASTIC"/>
    <property type="match status" value="1"/>
</dbReference>
<dbReference type="Gene3D" id="3.40.50.300">
    <property type="entry name" value="P-loop containing nucleotide triphosphate hydrolases"/>
    <property type="match status" value="2"/>
</dbReference>
<dbReference type="PROSITE" id="PS51194">
    <property type="entry name" value="HELICASE_CTER"/>
    <property type="match status" value="1"/>
</dbReference>
<keyword evidence="7" id="KW-0234">DNA repair</keyword>
<evidence type="ECO:0000256" key="5">
    <source>
        <dbReference type="ARBA" id="ARBA00022840"/>
    </source>
</evidence>
<name>A0ABX0JSQ1_9PROT</name>
<dbReference type="SUPFAM" id="SSF50249">
    <property type="entry name" value="Nucleic acid-binding proteins"/>
    <property type="match status" value="1"/>
</dbReference>
<dbReference type="PANTHER" id="PTHR47964:SF1">
    <property type="entry name" value="ATP-DEPENDENT DNA HELICASE HOMOLOG RECG, CHLOROPLASTIC"/>
    <property type="match status" value="1"/>
</dbReference>
<dbReference type="GO" id="GO:0004386">
    <property type="term" value="F:helicase activity"/>
    <property type="evidence" value="ECO:0007669"/>
    <property type="project" value="UniProtKB-KW"/>
</dbReference>
<keyword evidence="5" id="KW-0067">ATP-binding</keyword>
<feature type="domain" description="Helicase C-terminal" evidence="9">
    <location>
        <begin position="489"/>
        <end position="651"/>
    </location>
</feature>
<feature type="domain" description="Helicase ATP-binding" evidence="8">
    <location>
        <begin position="312"/>
        <end position="470"/>
    </location>
</feature>
<evidence type="ECO:0000256" key="6">
    <source>
        <dbReference type="ARBA" id="ARBA00023125"/>
    </source>
</evidence>
<dbReference type="CDD" id="cd17992">
    <property type="entry name" value="DEXHc_RecG"/>
    <property type="match status" value="1"/>
</dbReference>
<keyword evidence="11" id="KW-1185">Reference proteome</keyword>
<dbReference type="Pfam" id="PF00271">
    <property type="entry name" value="Helicase_C"/>
    <property type="match status" value="1"/>
</dbReference>
<dbReference type="SMART" id="SM00490">
    <property type="entry name" value="HELICc"/>
    <property type="match status" value="1"/>
</dbReference>
<gene>
    <name evidence="10" type="ORF">GOB93_13095</name>
</gene>
<dbReference type="InterPro" id="IPR012340">
    <property type="entry name" value="NA-bd_OB-fold"/>
</dbReference>
<keyword evidence="2" id="KW-0227">DNA damage</keyword>
<dbReference type="InterPro" id="IPR001650">
    <property type="entry name" value="Helicase_C-like"/>
</dbReference>
<keyword evidence="6" id="KW-0238">DNA-binding</keyword>
<protein>
    <submittedName>
        <fullName evidence="10">DEAD/DEAH box helicase</fullName>
    </submittedName>
</protein>
<evidence type="ECO:0000256" key="7">
    <source>
        <dbReference type="ARBA" id="ARBA00023204"/>
    </source>
</evidence>
<dbReference type="InterPro" id="IPR047112">
    <property type="entry name" value="RecG/Mfd"/>
</dbReference>
<dbReference type="CDD" id="cd04488">
    <property type="entry name" value="RecG_wedge_OBF"/>
    <property type="match status" value="1"/>
</dbReference>
<evidence type="ECO:0000256" key="4">
    <source>
        <dbReference type="ARBA" id="ARBA00022806"/>
    </source>
</evidence>
<evidence type="ECO:0000256" key="3">
    <source>
        <dbReference type="ARBA" id="ARBA00022801"/>
    </source>
</evidence>
<evidence type="ECO:0000259" key="8">
    <source>
        <dbReference type="PROSITE" id="PS51192"/>
    </source>
</evidence>
<evidence type="ECO:0000256" key="1">
    <source>
        <dbReference type="ARBA" id="ARBA00022741"/>
    </source>
</evidence>
<keyword evidence="3" id="KW-0378">Hydrolase</keyword>
<dbReference type="Pfam" id="PF00270">
    <property type="entry name" value="DEAD"/>
    <property type="match status" value="1"/>
</dbReference>
<evidence type="ECO:0000256" key="2">
    <source>
        <dbReference type="ARBA" id="ARBA00022763"/>
    </source>
</evidence>
<dbReference type="InterPro" id="IPR011545">
    <property type="entry name" value="DEAD/DEAH_box_helicase_dom"/>
</dbReference>
<accession>A0ABX0JSQ1</accession>
<evidence type="ECO:0000313" key="10">
    <source>
        <dbReference type="EMBL" id="NHN85570.1"/>
    </source>
</evidence>
<dbReference type="Proteomes" id="UP000635278">
    <property type="component" value="Unassembled WGS sequence"/>
</dbReference>
<keyword evidence="1" id="KW-0547">Nucleotide-binding</keyword>
<dbReference type="PROSITE" id="PS51192">
    <property type="entry name" value="HELICASE_ATP_BIND_1"/>
    <property type="match status" value="1"/>
</dbReference>
<evidence type="ECO:0000259" key="9">
    <source>
        <dbReference type="PROSITE" id="PS51194"/>
    </source>
</evidence>
<proteinExistence type="predicted"/>
<sequence>MSPAHGAASVLPPVAVPVCGPVSVSVPAVVAPLLSPLAGLPGMKPAIAKLLAKVCGGPSVTDLLFHMPESVTDRRYRPDLGSGPGAGQPGMVATVAGTVTRVVAPAHRRQPWKVVIENATGALEIAFFSRWQARRAVTGAEVLVSGRLELFGGRLTMSNPDYFVSGEDQIPALDPVWPLTAGLFGGQVRVAMRRAFALVPEGLPEWQDSGVVARHGWPDFRTALLWTHFPGDDPALLVGDAWRGARRKARERLACDELLADQIATLLAREANRERPGRSLTGDGALRREALRRFGHVLTAAQGRVLKEIDGDLAAPRRMVRLLQGDVGAGKTIVALLAMLRAAEAGCQAAIMAPTEILARQHYATFQRLSPVPVVFLSGSVRGRARREALAAIADGSAVLVVGTHALVQEAVHFHDLALTVIDEQHRFGVGQRISLTEKGRAADMLVMTATPIPRTVLLAHWGEMDVSRLDGKPAGRKPIRTSVHGPESFEEVLAGLGRVLAGGARVFWVCPLVSESETLVDIAAAEARHAALTERFGGRVQVGLAHGQQDIAVREAALAAFAAGESRLLVATTVIEVGVDVPAATVMVIEHAERFGLAQLHQLRGRVGRGAAESYCLLLHGSETGVVARQRLGLLRETEDGFLIADEDFRLRGGGDATGVRQSGLPGFRIATTDEGEFDAAALLALARQSAEMKVGRVLQQGHMDAAIAMLLAVFSKTDFQRTIQSG</sequence>
<keyword evidence="4 10" id="KW-0347">Helicase</keyword>
<dbReference type="SUPFAM" id="SSF52540">
    <property type="entry name" value="P-loop containing nucleoside triphosphate hydrolases"/>
    <property type="match status" value="2"/>
</dbReference>
<dbReference type="EMBL" id="WOTB01000017">
    <property type="protein sequence ID" value="NHN85570.1"/>
    <property type="molecule type" value="Genomic_DNA"/>
</dbReference>
<comment type="caution">
    <text evidence="10">The sequence shown here is derived from an EMBL/GenBank/DDBJ whole genome shotgun (WGS) entry which is preliminary data.</text>
</comment>
<reference evidence="10 11" key="1">
    <citation type="journal article" date="2020" name="Int. J. Syst. Evol. Microbiol.">
        <title>Novel acetic acid bacteria from cider fermentations: Acetobacter conturbans sp. nov. and Acetobacter fallax sp. nov.</title>
        <authorList>
            <person name="Sombolestani A.S."/>
            <person name="Cleenwerck I."/>
            <person name="Cnockaert M."/>
            <person name="Borremans W."/>
            <person name="Wieme A.D."/>
            <person name="De Vuyst L."/>
            <person name="Vandamme P."/>
        </authorList>
    </citation>
    <scope>NUCLEOTIDE SEQUENCE [LARGE SCALE GENOMIC DNA]</scope>
    <source>
        <strain evidence="10 11">LMG 30640</strain>
    </source>
</reference>
<dbReference type="SMART" id="SM00487">
    <property type="entry name" value="DEXDc"/>
    <property type="match status" value="1"/>
</dbReference>